<dbReference type="InterPro" id="IPR004113">
    <property type="entry name" value="FAD-bd_oxidored_4_C"/>
</dbReference>
<comment type="caution">
    <text evidence="6">The sequence shown here is derived from an EMBL/GenBank/DDBJ whole genome shotgun (WGS) entry which is preliminary data.</text>
</comment>
<dbReference type="SUPFAM" id="SSF56176">
    <property type="entry name" value="FAD-binding/transporter-associated domain-like"/>
    <property type="match status" value="1"/>
</dbReference>
<accession>A0A1U7H7U6</accession>
<evidence type="ECO:0000256" key="3">
    <source>
        <dbReference type="ARBA" id="ARBA00022827"/>
    </source>
</evidence>
<dbReference type="STRING" id="1921803.NIES593_21750"/>
<gene>
    <name evidence="6" type="ORF">NIES593_21750</name>
</gene>
<evidence type="ECO:0000256" key="4">
    <source>
        <dbReference type="ARBA" id="ARBA00023002"/>
    </source>
</evidence>
<feature type="domain" description="FAD-binding PCMH-type" evidence="5">
    <location>
        <begin position="31"/>
        <end position="210"/>
    </location>
</feature>
<reference evidence="6 7" key="1">
    <citation type="submission" date="2016-11" db="EMBL/GenBank/DDBJ databases">
        <title>Draft Genome Sequences of Nine Cyanobacterial Strains from Diverse Habitats.</title>
        <authorList>
            <person name="Zhu T."/>
            <person name="Hou S."/>
            <person name="Lu X."/>
            <person name="Hess W.R."/>
        </authorList>
    </citation>
    <scope>NUCLEOTIDE SEQUENCE [LARGE SCALE GENOMIC DNA]</scope>
    <source>
        <strain evidence="6 7">NIES-593</strain>
    </source>
</reference>
<dbReference type="InterPro" id="IPR016164">
    <property type="entry name" value="FAD-linked_Oxase-like_C"/>
</dbReference>
<dbReference type="Pfam" id="PF02913">
    <property type="entry name" value="FAD-oxidase_C"/>
    <property type="match status" value="1"/>
</dbReference>
<keyword evidence="3" id="KW-0274">FAD</keyword>
<dbReference type="InterPro" id="IPR006094">
    <property type="entry name" value="Oxid_FAD_bind_N"/>
</dbReference>
<evidence type="ECO:0000256" key="2">
    <source>
        <dbReference type="ARBA" id="ARBA00022630"/>
    </source>
</evidence>
<dbReference type="InterPro" id="IPR016171">
    <property type="entry name" value="Vanillyl_alc_oxidase_C-sub2"/>
</dbReference>
<dbReference type="Pfam" id="PF01565">
    <property type="entry name" value="FAD_binding_4"/>
    <property type="match status" value="1"/>
</dbReference>
<dbReference type="SUPFAM" id="SSF55103">
    <property type="entry name" value="FAD-linked oxidases, C-terminal domain"/>
    <property type="match status" value="1"/>
</dbReference>
<evidence type="ECO:0000256" key="1">
    <source>
        <dbReference type="ARBA" id="ARBA00001974"/>
    </source>
</evidence>
<dbReference type="PROSITE" id="PS51387">
    <property type="entry name" value="FAD_PCMH"/>
    <property type="match status" value="1"/>
</dbReference>
<dbReference type="InterPro" id="IPR036318">
    <property type="entry name" value="FAD-bd_PCMH-like_sf"/>
</dbReference>
<dbReference type="InterPro" id="IPR016166">
    <property type="entry name" value="FAD-bd_PCMH"/>
</dbReference>
<dbReference type="GO" id="GO:0016491">
    <property type="term" value="F:oxidoreductase activity"/>
    <property type="evidence" value="ECO:0007669"/>
    <property type="project" value="UniProtKB-KW"/>
</dbReference>
<dbReference type="Gene3D" id="3.30.465.10">
    <property type="match status" value="1"/>
</dbReference>
<keyword evidence="7" id="KW-1185">Reference proteome</keyword>
<protein>
    <submittedName>
        <fullName evidence="6">FAD-binding oxidoreductase</fullName>
    </submittedName>
</protein>
<proteinExistence type="predicted"/>
<keyword evidence="4" id="KW-0560">Oxidoreductase</keyword>
<evidence type="ECO:0000313" key="7">
    <source>
        <dbReference type="Proteomes" id="UP000186868"/>
    </source>
</evidence>
<comment type="cofactor">
    <cofactor evidence="1">
        <name>FAD</name>
        <dbReference type="ChEBI" id="CHEBI:57692"/>
    </cofactor>
</comment>
<dbReference type="AlphaFoldDB" id="A0A1U7H7U6"/>
<keyword evidence="2" id="KW-0285">Flavoprotein</keyword>
<dbReference type="Gene3D" id="1.10.45.10">
    <property type="entry name" value="Vanillyl-alcohol Oxidase, Chain A, domain 4"/>
    <property type="match status" value="1"/>
</dbReference>
<dbReference type="GO" id="GO:0071949">
    <property type="term" value="F:FAD binding"/>
    <property type="evidence" value="ECO:0007669"/>
    <property type="project" value="InterPro"/>
</dbReference>
<dbReference type="RefSeq" id="WP_073601589.1">
    <property type="nucleotide sequence ID" value="NZ_MRCB01000046.1"/>
</dbReference>
<evidence type="ECO:0000313" key="6">
    <source>
        <dbReference type="EMBL" id="OKH18825.1"/>
    </source>
</evidence>
<dbReference type="OrthoDB" id="9767256at2"/>
<dbReference type="Proteomes" id="UP000186868">
    <property type="component" value="Unassembled WGS sequence"/>
</dbReference>
<dbReference type="EMBL" id="MRCB01000046">
    <property type="protein sequence ID" value="OKH18825.1"/>
    <property type="molecule type" value="Genomic_DNA"/>
</dbReference>
<dbReference type="PANTHER" id="PTHR11748">
    <property type="entry name" value="D-LACTATE DEHYDROGENASE"/>
    <property type="match status" value="1"/>
</dbReference>
<name>A0A1U7H7U6_9CYAN</name>
<organism evidence="6 7">
    <name type="scientific">Hydrococcus rivularis NIES-593</name>
    <dbReference type="NCBI Taxonomy" id="1921803"/>
    <lineage>
        <taxon>Bacteria</taxon>
        <taxon>Bacillati</taxon>
        <taxon>Cyanobacteriota</taxon>
        <taxon>Cyanophyceae</taxon>
        <taxon>Pleurocapsales</taxon>
        <taxon>Hydrococcaceae</taxon>
        <taxon>Hydrococcus</taxon>
    </lineage>
</organism>
<evidence type="ECO:0000259" key="5">
    <source>
        <dbReference type="PROSITE" id="PS51387"/>
    </source>
</evidence>
<dbReference type="PANTHER" id="PTHR11748:SF103">
    <property type="entry name" value="GLYCOLATE OXIDASE SUBUNIT GLCE"/>
    <property type="match status" value="1"/>
</dbReference>
<sequence length="430" mass="46940">MTYEIANKLETIAWEKVEPIWQKKIQGAIAIQTPPSCLSFPKNQESLSEIIKFASEKRFSVLPCGSGSKLRWGGLVKDARLVVSTQHLDRIIEHAVGDLTVTVEAGVKLADLQKLLSQSHQFLPLDPAYPESATIGGIVATADSGSWRQRYGGVRDMVLGLSFVRADGQIAKAGGRVVKNVAGYDLMKLFTGSYGTLGIISQVTFRLYPIPEASQTIVLTGETNAIAAATQTLLMSGLAPTAAQMLSGSLVNRLEIGKEIGLAIRFQSIVESVKEQIGQVESVARQLGLKTSSYCDRDETNLWQKLQQITRVPSSENAVTCKIAVRPNAASKILEQCDRITNNQGAIAINISSGLGQLHCQHGEINQIQKMRSLCQEHQGFLTILEAPISVKKQLDQWGYTGNALEMMRQIKQKFDPNNIFSPGCFVGEI</sequence>
<dbReference type="InterPro" id="IPR016169">
    <property type="entry name" value="FAD-bd_PCMH_sub2"/>
</dbReference>